<evidence type="ECO:0000313" key="10">
    <source>
        <dbReference type="EMBL" id="GJJ15700.1"/>
    </source>
</evidence>
<reference evidence="10" key="1">
    <citation type="submission" date="2021-10" db="EMBL/GenBank/DDBJ databases">
        <title>De novo Genome Assembly of Clathrus columnatus (Basidiomycota, Fungi) Using Illumina and Nanopore Sequence Data.</title>
        <authorList>
            <person name="Ogiso-Tanaka E."/>
            <person name="Itagaki H."/>
            <person name="Hosoya T."/>
            <person name="Hosaka K."/>
        </authorList>
    </citation>
    <scope>NUCLEOTIDE SEQUENCE</scope>
    <source>
        <strain evidence="10">MO-923</strain>
    </source>
</reference>
<proteinExistence type="inferred from homology"/>
<dbReference type="GO" id="GO:0005737">
    <property type="term" value="C:cytoplasm"/>
    <property type="evidence" value="ECO:0007669"/>
    <property type="project" value="TreeGrafter"/>
</dbReference>
<dbReference type="SUPFAM" id="SSF52540">
    <property type="entry name" value="P-loop containing nucleoside triphosphate hydrolases"/>
    <property type="match status" value="1"/>
</dbReference>
<dbReference type="InterPro" id="IPR003495">
    <property type="entry name" value="CobW/HypB/UreG_nucleotide-bd"/>
</dbReference>
<dbReference type="CDD" id="cd03112">
    <property type="entry name" value="CobW-like"/>
    <property type="match status" value="1"/>
</dbReference>
<dbReference type="InterPro" id="IPR051316">
    <property type="entry name" value="Zinc-reg_GTPase_activator"/>
</dbReference>
<keyword evidence="11" id="KW-1185">Reference proteome</keyword>
<dbReference type="Proteomes" id="UP001050691">
    <property type="component" value="Unassembled WGS sequence"/>
</dbReference>
<name>A0AAV5AV27_9AGAM</name>
<comment type="catalytic activity">
    <reaction evidence="7">
        <text>GTP + H2O = GDP + phosphate + H(+)</text>
        <dbReference type="Rhea" id="RHEA:19669"/>
        <dbReference type="ChEBI" id="CHEBI:15377"/>
        <dbReference type="ChEBI" id="CHEBI:15378"/>
        <dbReference type="ChEBI" id="CHEBI:37565"/>
        <dbReference type="ChEBI" id="CHEBI:43474"/>
        <dbReference type="ChEBI" id="CHEBI:58189"/>
    </reaction>
    <physiologicalReaction direction="left-to-right" evidence="7">
        <dbReference type="Rhea" id="RHEA:19670"/>
    </physiologicalReaction>
</comment>
<evidence type="ECO:0000256" key="5">
    <source>
        <dbReference type="ARBA" id="ARBA00023186"/>
    </source>
</evidence>
<keyword evidence="2" id="KW-0378">Hydrolase</keyword>
<protein>
    <recommendedName>
        <fullName evidence="12">COBW domain-containing protein 1</fullName>
    </recommendedName>
</protein>
<evidence type="ECO:0000256" key="6">
    <source>
        <dbReference type="ARBA" id="ARBA00034320"/>
    </source>
</evidence>
<dbReference type="EMBL" id="BPWL01000011">
    <property type="protein sequence ID" value="GJJ15700.1"/>
    <property type="molecule type" value="Genomic_DNA"/>
</dbReference>
<evidence type="ECO:0000256" key="3">
    <source>
        <dbReference type="ARBA" id="ARBA00022833"/>
    </source>
</evidence>
<dbReference type="SUPFAM" id="SSF90002">
    <property type="entry name" value="Hypothetical protein YjiA, C-terminal domain"/>
    <property type="match status" value="1"/>
</dbReference>
<accession>A0AAV5AV27</accession>
<comment type="caution">
    <text evidence="10">The sequence shown here is derived from an EMBL/GenBank/DDBJ whole genome shotgun (WGS) entry which is preliminary data.</text>
</comment>
<evidence type="ECO:0000256" key="4">
    <source>
        <dbReference type="ARBA" id="ARBA00023134"/>
    </source>
</evidence>
<evidence type="ECO:0000256" key="1">
    <source>
        <dbReference type="ARBA" id="ARBA00022741"/>
    </source>
</evidence>
<evidence type="ECO:0000259" key="9">
    <source>
        <dbReference type="Pfam" id="PF07683"/>
    </source>
</evidence>
<dbReference type="Pfam" id="PF07683">
    <property type="entry name" value="CobW_C"/>
    <property type="match status" value="1"/>
</dbReference>
<comment type="similarity">
    <text evidence="6">Belongs to the SIMIBI class G3E GTPase family. ZNG1 subfamily.</text>
</comment>
<dbReference type="AlphaFoldDB" id="A0AAV5AV27"/>
<dbReference type="Gene3D" id="3.30.1220.10">
    <property type="entry name" value="CobW-like, C-terminal domain"/>
    <property type="match status" value="1"/>
</dbReference>
<evidence type="ECO:0000256" key="2">
    <source>
        <dbReference type="ARBA" id="ARBA00022801"/>
    </source>
</evidence>
<evidence type="ECO:0000259" key="8">
    <source>
        <dbReference type="Pfam" id="PF02492"/>
    </source>
</evidence>
<dbReference type="GO" id="GO:0016787">
    <property type="term" value="F:hydrolase activity"/>
    <property type="evidence" value="ECO:0007669"/>
    <property type="project" value="UniProtKB-KW"/>
</dbReference>
<organism evidence="10 11">
    <name type="scientific">Clathrus columnatus</name>
    <dbReference type="NCBI Taxonomy" id="1419009"/>
    <lineage>
        <taxon>Eukaryota</taxon>
        <taxon>Fungi</taxon>
        <taxon>Dikarya</taxon>
        <taxon>Basidiomycota</taxon>
        <taxon>Agaricomycotina</taxon>
        <taxon>Agaricomycetes</taxon>
        <taxon>Phallomycetidae</taxon>
        <taxon>Phallales</taxon>
        <taxon>Clathraceae</taxon>
        <taxon>Clathrus</taxon>
    </lineage>
</organism>
<dbReference type="InterPro" id="IPR036627">
    <property type="entry name" value="CobW-likC_sf"/>
</dbReference>
<dbReference type="Gene3D" id="3.40.50.300">
    <property type="entry name" value="P-loop containing nucleotide triphosphate hydrolases"/>
    <property type="match status" value="1"/>
</dbReference>
<keyword evidence="4" id="KW-0342">GTP-binding</keyword>
<evidence type="ECO:0000313" key="11">
    <source>
        <dbReference type="Proteomes" id="UP001050691"/>
    </source>
</evidence>
<evidence type="ECO:0000256" key="7">
    <source>
        <dbReference type="ARBA" id="ARBA00049117"/>
    </source>
</evidence>
<sequence>MEDEIPDLIQTTPIEDEGTKRVPLTLICGFLGAGQLRKVNFTEVRNSVDFCKGTILDRSRRRILTERHGYRIAVIMNEFGDTADIESKAIKVSSADKPADSLDNASEEFLELPNGCLCCSIKDTGIAAIEKLMSRKGAFDHILLETTGLADPGPIAAMFWKNEEYAMGLGKDIYLDGVICVVDAVFAPKQIEQDEILDGIKFSLRQIGAADVILLNKTDLVQESELSKVENMIRTINSAAPIHRTSHSRVDLAKVMGIGAYSDGVRKILNAPAEEDVCSDHDHDHPHSHSSSFDGISNIIVHIPKPLKEAQITQLDGWIQSVLWEKIIPEHSSTSDLPLTLEVLRCKGIWWNENGKQFLLQGVRELYDISELPVTETDTSIQESIGKLVFIGRGLDNTYFEKVTLGSVVP</sequence>
<dbReference type="InterPro" id="IPR027417">
    <property type="entry name" value="P-loop_NTPase"/>
</dbReference>
<feature type="domain" description="CobW C-terminal" evidence="9">
    <location>
        <begin position="341"/>
        <end position="398"/>
    </location>
</feature>
<dbReference type="PANTHER" id="PTHR13748:SF31">
    <property type="entry name" value="ZINC-REGULATED GTPASE METALLOPROTEIN ACTIVATOR 1A-RELATED"/>
    <property type="match status" value="1"/>
</dbReference>
<dbReference type="Pfam" id="PF02492">
    <property type="entry name" value="cobW"/>
    <property type="match status" value="1"/>
</dbReference>
<gene>
    <name evidence="10" type="ORF">Clacol_009978</name>
</gene>
<dbReference type="PANTHER" id="PTHR13748">
    <property type="entry name" value="COBW-RELATED"/>
    <property type="match status" value="1"/>
</dbReference>
<keyword evidence="3" id="KW-0862">Zinc</keyword>
<dbReference type="InterPro" id="IPR011629">
    <property type="entry name" value="CobW-like_C"/>
</dbReference>
<dbReference type="GO" id="GO:0005525">
    <property type="term" value="F:GTP binding"/>
    <property type="evidence" value="ECO:0007669"/>
    <property type="project" value="UniProtKB-KW"/>
</dbReference>
<keyword evidence="1" id="KW-0547">Nucleotide-binding</keyword>
<evidence type="ECO:0008006" key="12">
    <source>
        <dbReference type="Google" id="ProtNLM"/>
    </source>
</evidence>
<keyword evidence="5" id="KW-0143">Chaperone</keyword>
<feature type="domain" description="CobW/HypB/UreG nucleotide-binding" evidence="8">
    <location>
        <begin position="62"/>
        <end position="243"/>
    </location>
</feature>